<reference evidence="1 2" key="1">
    <citation type="submission" date="2010-10" db="EMBL/GenBank/DDBJ databases">
        <authorList>
            <person name="Durkin A.S."/>
            <person name="Madupu R."/>
            <person name="Torralba M."/>
            <person name="Gillis M."/>
            <person name="Methe B."/>
            <person name="Sutton G."/>
            <person name="Nelson K.E."/>
        </authorList>
    </citation>
    <scope>NUCLEOTIDE SEQUENCE [LARGE SCALE GENOMIC DNA]</scope>
    <source>
        <strain evidence="1 2">F0405</strain>
    </source>
</reference>
<accession>E3CBE9</accession>
<dbReference type="Proteomes" id="UP000003812">
    <property type="component" value="Unassembled WGS sequence"/>
</dbReference>
<name>E3CBE9_STRPA</name>
<evidence type="ECO:0000313" key="1">
    <source>
        <dbReference type="EMBL" id="EFQ55981.1"/>
    </source>
</evidence>
<protein>
    <submittedName>
        <fullName evidence="1">Uncharacterized protein</fullName>
    </submittedName>
</protein>
<gene>
    <name evidence="1" type="ORF">HMPREF9626_0944</name>
</gene>
<proteinExistence type="predicted"/>
<dbReference type="AlphaFoldDB" id="E3CBE9"/>
<dbReference type="EMBL" id="AEKM01000002">
    <property type="protein sequence ID" value="EFQ55981.1"/>
    <property type="molecule type" value="Genomic_DNA"/>
</dbReference>
<evidence type="ECO:0000313" key="2">
    <source>
        <dbReference type="Proteomes" id="UP000003812"/>
    </source>
</evidence>
<organism evidence="1 2">
    <name type="scientific">Streptococcus parasanguinis F0405</name>
    <dbReference type="NCBI Taxonomy" id="905067"/>
    <lineage>
        <taxon>Bacteria</taxon>
        <taxon>Bacillati</taxon>
        <taxon>Bacillota</taxon>
        <taxon>Bacilli</taxon>
        <taxon>Lactobacillales</taxon>
        <taxon>Streptococcaceae</taxon>
        <taxon>Streptococcus</taxon>
    </lineage>
</organism>
<comment type="caution">
    <text evidence="1">The sequence shown here is derived from an EMBL/GenBank/DDBJ whole genome shotgun (WGS) entry which is preliminary data.</text>
</comment>
<dbReference type="PROSITE" id="PS51257">
    <property type="entry name" value="PROKAR_LIPOPROTEIN"/>
    <property type="match status" value="1"/>
</dbReference>
<sequence>MQIYYKFHIKQSMFLLDHQVGHPTFSSCTSEKIPSFGVGILS</sequence>